<dbReference type="EnsemblPlants" id="Pp3c5_25049V3.1">
    <property type="protein sequence ID" value="PAC:32954191.CDS.1"/>
    <property type="gene ID" value="Pp3c5_25049"/>
</dbReference>
<evidence type="ECO:0000313" key="3">
    <source>
        <dbReference type="EnsemblPlants" id="PAC:32954191.CDS.1"/>
    </source>
</evidence>
<evidence type="ECO:0000256" key="1">
    <source>
        <dbReference type="SAM" id="MobiDB-lite"/>
    </source>
</evidence>
<dbReference type="Gramene" id="Pp3c5_25049V3.1">
    <property type="protein sequence ID" value="PAC:32954191.CDS.1"/>
    <property type="gene ID" value="Pp3c5_25049"/>
</dbReference>
<name>A0A2K1KKZ5_PHYPA</name>
<protein>
    <submittedName>
        <fullName evidence="2 3">Uncharacterized protein</fullName>
    </submittedName>
</protein>
<dbReference type="InParanoid" id="A0A2K1KKZ5"/>
<evidence type="ECO:0000313" key="4">
    <source>
        <dbReference type="Proteomes" id="UP000006727"/>
    </source>
</evidence>
<evidence type="ECO:0000313" key="2">
    <source>
        <dbReference type="EMBL" id="PNR54451.1"/>
    </source>
</evidence>
<gene>
    <name evidence="2" type="ORF">PHYPA_008128</name>
</gene>
<feature type="compositionally biased region" description="Polar residues" evidence="1">
    <location>
        <begin position="73"/>
        <end position="83"/>
    </location>
</feature>
<dbReference type="AlphaFoldDB" id="A0A2K1KKZ5"/>
<keyword evidence="4" id="KW-1185">Reference proteome</keyword>
<reference evidence="3" key="3">
    <citation type="submission" date="2020-12" db="UniProtKB">
        <authorList>
            <consortium name="EnsemblPlants"/>
        </authorList>
    </citation>
    <scope>IDENTIFICATION</scope>
</reference>
<organism evidence="2">
    <name type="scientific">Physcomitrium patens</name>
    <name type="common">Spreading-leaved earth moss</name>
    <name type="synonym">Physcomitrella patens</name>
    <dbReference type="NCBI Taxonomy" id="3218"/>
    <lineage>
        <taxon>Eukaryota</taxon>
        <taxon>Viridiplantae</taxon>
        <taxon>Streptophyta</taxon>
        <taxon>Embryophyta</taxon>
        <taxon>Bryophyta</taxon>
        <taxon>Bryophytina</taxon>
        <taxon>Bryopsida</taxon>
        <taxon>Funariidae</taxon>
        <taxon>Funariales</taxon>
        <taxon>Funariaceae</taxon>
        <taxon>Physcomitrium</taxon>
    </lineage>
</organism>
<proteinExistence type="predicted"/>
<reference evidence="2 4" key="2">
    <citation type="journal article" date="2018" name="Plant J.">
        <title>The Physcomitrella patens chromosome-scale assembly reveals moss genome structure and evolution.</title>
        <authorList>
            <person name="Lang D."/>
            <person name="Ullrich K.K."/>
            <person name="Murat F."/>
            <person name="Fuchs J."/>
            <person name="Jenkins J."/>
            <person name="Haas F.B."/>
            <person name="Piednoel M."/>
            <person name="Gundlach H."/>
            <person name="Van Bel M."/>
            <person name="Meyberg R."/>
            <person name="Vives C."/>
            <person name="Morata J."/>
            <person name="Symeonidi A."/>
            <person name="Hiss M."/>
            <person name="Muchero W."/>
            <person name="Kamisugi Y."/>
            <person name="Saleh O."/>
            <person name="Blanc G."/>
            <person name="Decker E.L."/>
            <person name="van Gessel N."/>
            <person name="Grimwood J."/>
            <person name="Hayes R.D."/>
            <person name="Graham S.W."/>
            <person name="Gunter L.E."/>
            <person name="McDaniel S.F."/>
            <person name="Hoernstein S.N.W."/>
            <person name="Larsson A."/>
            <person name="Li F.W."/>
            <person name="Perroud P.F."/>
            <person name="Phillips J."/>
            <person name="Ranjan P."/>
            <person name="Rokshar D.S."/>
            <person name="Rothfels C.J."/>
            <person name="Schneider L."/>
            <person name="Shu S."/>
            <person name="Stevenson D.W."/>
            <person name="Thummler F."/>
            <person name="Tillich M."/>
            <person name="Villarreal Aguilar J.C."/>
            <person name="Widiez T."/>
            <person name="Wong G.K."/>
            <person name="Wymore A."/>
            <person name="Zhang Y."/>
            <person name="Zimmer A.D."/>
            <person name="Quatrano R.S."/>
            <person name="Mayer K.F.X."/>
            <person name="Goodstein D."/>
            <person name="Casacuberta J.M."/>
            <person name="Vandepoele K."/>
            <person name="Reski R."/>
            <person name="Cuming A.C."/>
            <person name="Tuskan G.A."/>
            <person name="Maumus F."/>
            <person name="Salse J."/>
            <person name="Schmutz J."/>
            <person name="Rensing S.A."/>
        </authorList>
    </citation>
    <scope>NUCLEOTIDE SEQUENCE [LARGE SCALE GENOMIC DNA]</scope>
    <source>
        <strain evidence="3 4">cv. Gransden 2004</strain>
    </source>
</reference>
<reference evidence="2 4" key="1">
    <citation type="journal article" date="2008" name="Science">
        <title>The Physcomitrella genome reveals evolutionary insights into the conquest of land by plants.</title>
        <authorList>
            <person name="Rensing S."/>
            <person name="Lang D."/>
            <person name="Zimmer A."/>
            <person name="Terry A."/>
            <person name="Salamov A."/>
            <person name="Shapiro H."/>
            <person name="Nishiyama T."/>
            <person name="Perroud P.-F."/>
            <person name="Lindquist E."/>
            <person name="Kamisugi Y."/>
            <person name="Tanahashi T."/>
            <person name="Sakakibara K."/>
            <person name="Fujita T."/>
            <person name="Oishi K."/>
            <person name="Shin-I T."/>
            <person name="Kuroki Y."/>
            <person name="Toyoda A."/>
            <person name="Suzuki Y."/>
            <person name="Hashimoto A."/>
            <person name="Yamaguchi K."/>
            <person name="Sugano A."/>
            <person name="Kohara Y."/>
            <person name="Fujiyama A."/>
            <person name="Anterola A."/>
            <person name="Aoki S."/>
            <person name="Ashton N."/>
            <person name="Barbazuk W.B."/>
            <person name="Barker E."/>
            <person name="Bennetzen J."/>
            <person name="Bezanilla M."/>
            <person name="Blankenship R."/>
            <person name="Cho S.H."/>
            <person name="Dutcher S."/>
            <person name="Estelle M."/>
            <person name="Fawcett J.A."/>
            <person name="Gundlach H."/>
            <person name="Hanada K."/>
            <person name="Heyl A."/>
            <person name="Hicks K.A."/>
            <person name="Hugh J."/>
            <person name="Lohr M."/>
            <person name="Mayer K."/>
            <person name="Melkozernov A."/>
            <person name="Murata T."/>
            <person name="Nelson D."/>
            <person name="Pils B."/>
            <person name="Prigge M."/>
            <person name="Reiss B."/>
            <person name="Renner T."/>
            <person name="Rombauts S."/>
            <person name="Rushton P."/>
            <person name="Sanderfoot A."/>
            <person name="Schween G."/>
            <person name="Shiu S.-H."/>
            <person name="Stueber K."/>
            <person name="Theodoulou F.L."/>
            <person name="Tu H."/>
            <person name="Van de Peer Y."/>
            <person name="Verrier P.J."/>
            <person name="Waters E."/>
            <person name="Wood A."/>
            <person name="Yang L."/>
            <person name="Cove D."/>
            <person name="Cuming A."/>
            <person name="Hasebe M."/>
            <person name="Lucas S."/>
            <person name="Mishler D.B."/>
            <person name="Reski R."/>
            <person name="Grigoriev I."/>
            <person name="Quatrano R.S."/>
            <person name="Boore J.L."/>
        </authorList>
    </citation>
    <scope>NUCLEOTIDE SEQUENCE [LARGE SCALE GENOMIC DNA]</scope>
    <source>
        <strain evidence="3 4">cv. Gransden 2004</strain>
    </source>
</reference>
<feature type="region of interest" description="Disordered" evidence="1">
    <location>
        <begin position="1"/>
        <end position="32"/>
    </location>
</feature>
<feature type="compositionally biased region" description="Basic and acidic residues" evidence="1">
    <location>
        <begin position="9"/>
        <end position="30"/>
    </location>
</feature>
<accession>A0A2K1KKZ5</accession>
<dbReference type="EMBL" id="ABEU02000005">
    <property type="protein sequence ID" value="PNR54451.1"/>
    <property type="molecule type" value="Genomic_DNA"/>
</dbReference>
<dbReference type="Proteomes" id="UP000006727">
    <property type="component" value="Chromosome 5"/>
</dbReference>
<feature type="region of interest" description="Disordered" evidence="1">
    <location>
        <begin position="49"/>
        <end position="83"/>
    </location>
</feature>
<sequence length="83" mass="9186">MTKSPTLDDSGRRGAVDHMITRPKSLEQTETRTCQLSISHDVKLAIHRLISGKKKKKKGSTKPRSRSSSSSSQRDMCTSNQGD</sequence>
<feature type="compositionally biased region" description="Basic residues" evidence="1">
    <location>
        <begin position="50"/>
        <end position="65"/>
    </location>
</feature>